<reference evidence="1 2" key="1">
    <citation type="submission" date="2019-04" db="EMBL/GenBank/DDBJ databases">
        <title>Friends and foes A comparative genomics studyof 23 Aspergillus species from section Flavi.</title>
        <authorList>
            <consortium name="DOE Joint Genome Institute"/>
            <person name="Kjaerbolling I."/>
            <person name="Vesth T."/>
            <person name="Frisvad J.C."/>
            <person name="Nybo J.L."/>
            <person name="Theobald S."/>
            <person name="Kildgaard S."/>
            <person name="Isbrandt T."/>
            <person name="Kuo A."/>
            <person name="Sato A."/>
            <person name="Lyhne E.K."/>
            <person name="Kogle M.E."/>
            <person name="Wiebenga A."/>
            <person name="Kun R.S."/>
            <person name="Lubbers R.J."/>
            <person name="Makela M.R."/>
            <person name="Barry K."/>
            <person name="Chovatia M."/>
            <person name="Clum A."/>
            <person name="Daum C."/>
            <person name="Haridas S."/>
            <person name="He G."/>
            <person name="LaButti K."/>
            <person name="Lipzen A."/>
            <person name="Mondo S."/>
            <person name="Riley R."/>
            <person name="Salamov A."/>
            <person name="Simmons B.A."/>
            <person name="Magnuson J.K."/>
            <person name="Henrissat B."/>
            <person name="Mortensen U.H."/>
            <person name="Larsen T.O."/>
            <person name="Devries R.P."/>
            <person name="Grigoriev I.V."/>
            <person name="Machida M."/>
            <person name="Baker S.E."/>
            <person name="Andersen M.R."/>
        </authorList>
    </citation>
    <scope>NUCLEOTIDE SEQUENCE [LARGE SCALE GENOMIC DNA]</scope>
    <source>
        <strain evidence="1 2">CBS 763.97</strain>
    </source>
</reference>
<dbReference type="EMBL" id="ML737616">
    <property type="protein sequence ID" value="KAE8366284.1"/>
    <property type="molecule type" value="Genomic_DNA"/>
</dbReference>
<gene>
    <name evidence="1" type="ORF">BDV27DRAFT_125598</name>
</gene>
<accession>A0A5N7A8V8</accession>
<organism evidence="1 2">
    <name type="scientific">Aspergillus caelatus</name>
    <dbReference type="NCBI Taxonomy" id="61420"/>
    <lineage>
        <taxon>Eukaryota</taxon>
        <taxon>Fungi</taxon>
        <taxon>Dikarya</taxon>
        <taxon>Ascomycota</taxon>
        <taxon>Pezizomycotina</taxon>
        <taxon>Eurotiomycetes</taxon>
        <taxon>Eurotiomycetidae</taxon>
        <taxon>Eurotiales</taxon>
        <taxon>Aspergillaceae</taxon>
        <taxon>Aspergillus</taxon>
        <taxon>Aspergillus subgen. Circumdati</taxon>
    </lineage>
</organism>
<dbReference type="RefSeq" id="XP_031929365.1">
    <property type="nucleotide sequence ID" value="XM_032066366.1"/>
</dbReference>
<dbReference type="AlphaFoldDB" id="A0A5N7A8V8"/>
<protein>
    <submittedName>
        <fullName evidence="1">Uncharacterized protein</fullName>
    </submittedName>
</protein>
<keyword evidence="2" id="KW-1185">Reference proteome</keyword>
<proteinExistence type="predicted"/>
<dbReference type="GeneID" id="43650812"/>
<sequence length="70" mass="7869">MREIQTIEKKAVRPTVLWLCKEFVFSPWMSSIQTAGSSTTPLIIPGTNSYPQALNMLHDTYEEASLLPLS</sequence>
<dbReference type="Proteomes" id="UP000326268">
    <property type="component" value="Unassembled WGS sequence"/>
</dbReference>
<name>A0A5N7A8V8_9EURO</name>
<evidence type="ECO:0000313" key="1">
    <source>
        <dbReference type="EMBL" id="KAE8366284.1"/>
    </source>
</evidence>
<evidence type="ECO:0000313" key="2">
    <source>
        <dbReference type="Proteomes" id="UP000326268"/>
    </source>
</evidence>